<keyword evidence="1" id="KW-0812">Transmembrane</keyword>
<name>A0A420E4X9_9FLAO</name>
<dbReference type="AlphaFoldDB" id="A0A420E4X9"/>
<gene>
    <name evidence="2" type="ORF">C8N26_0634</name>
</gene>
<organism evidence="2 3">
    <name type="scientific">Tenacibaculum lutimaris</name>
    <dbReference type="NCBI Taxonomy" id="285258"/>
    <lineage>
        <taxon>Bacteria</taxon>
        <taxon>Pseudomonadati</taxon>
        <taxon>Bacteroidota</taxon>
        <taxon>Flavobacteriia</taxon>
        <taxon>Flavobacteriales</taxon>
        <taxon>Flavobacteriaceae</taxon>
        <taxon>Tenacibaculum</taxon>
    </lineage>
</organism>
<proteinExistence type="predicted"/>
<dbReference type="Proteomes" id="UP000285780">
    <property type="component" value="Unassembled WGS sequence"/>
</dbReference>
<keyword evidence="1" id="KW-1133">Transmembrane helix</keyword>
<keyword evidence="1" id="KW-0472">Membrane</keyword>
<keyword evidence="3" id="KW-1185">Reference proteome</keyword>
<sequence>MQEILTYLVVLGAVVFLVKKFFFKTKKDKCDTNCGCS</sequence>
<feature type="transmembrane region" description="Helical" evidence="1">
    <location>
        <begin position="6"/>
        <end position="23"/>
    </location>
</feature>
<accession>A0A420E4X9</accession>
<evidence type="ECO:0000313" key="3">
    <source>
        <dbReference type="Proteomes" id="UP000285780"/>
    </source>
</evidence>
<dbReference type="Pfam" id="PF12669">
    <property type="entry name" value="FeoB_associated"/>
    <property type="match status" value="1"/>
</dbReference>
<comment type="caution">
    <text evidence="2">The sequence shown here is derived from an EMBL/GenBank/DDBJ whole genome shotgun (WGS) entry which is preliminary data.</text>
</comment>
<protein>
    <submittedName>
        <fullName evidence="2">Attachment p12 family protein</fullName>
    </submittedName>
</protein>
<reference evidence="2 3" key="1">
    <citation type="submission" date="2018-09" db="EMBL/GenBank/DDBJ databases">
        <title>Genomic Encyclopedia of Archaeal and Bacterial Type Strains, Phase II (KMG-II): from individual species to whole genera.</title>
        <authorList>
            <person name="Goeker M."/>
        </authorList>
    </citation>
    <scope>NUCLEOTIDE SEQUENCE [LARGE SCALE GENOMIC DNA]</scope>
    <source>
        <strain evidence="2 3">DSM 16505</strain>
    </source>
</reference>
<evidence type="ECO:0000256" key="1">
    <source>
        <dbReference type="SAM" id="Phobius"/>
    </source>
</evidence>
<dbReference type="EMBL" id="RAQM01000006">
    <property type="protein sequence ID" value="RKF05231.1"/>
    <property type="molecule type" value="Genomic_DNA"/>
</dbReference>
<evidence type="ECO:0000313" key="2">
    <source>
        <dbReference type="EMBL" id="RKF05231.1"/>
    </source>
</evidence>